<evidence type="ECO:0000313" key="1">
    <source>
        <dbReference type="EMBL" id="KCZ64604.1"/>
    </source>
</evidence>
<evidence type="ECO:0000313" key="2">
    <source>
        <dbReference type="Proteomes" id="UP000024547"/>
    </source>
</evidence>
<dbReference type="PATRIC" id="fig|1280948.3.peg.676"/>
<sequence>MSPAAELKDLPRADLVGRYEHLLDTPPPKGLSTPLLRRIVAFETQAVEHGGLGLRLRKQLRSIADADGSVSPTTHLRSDARLVREWNGVTHVVDRVGNGFSYRGKTYRSLSAIAKEITGVKWSGPRFFGLKGAA</sequence>
<dbReference type="InterPro" id="IPR021322">
    <property type="entry name" value="DUF2924"/>
</dbReference>
<dbReference type="STRING" id="1280948.HY36_12220"/>
<protein>
    <recommendedName>
        <fullName evidence="3">DUF2924 domain-containing protein</fullName>
    </recommendedName>
</protein>
<name>A0A059E9K3_9PROT</name>
<dbReference type="eggNOG" id="ENOG50332DQ">
    <property type="taxonomic scope" value="Bacteria"/>
</dbReference>
<evidence type="ECO:0008006" key="3">
    <source>
        <dbReference type="Google" id="ProtNLM"/>
    </source>
</evidence>
<dbReference type="Proteomes" id="UP000024547">
    <property type="component" value="Unassembled WGS sequence"/>
</dbReference>
<accession>A0A059E9K3</accession>
<gene>
    <name evidence="1" type="ORF">HY36_12220</name>
</gene>
<dbReference type="AlphaFoldDB" id="A0A059E9K3"/>
<organism evidence="1 2">
    <name type="scientific">Hyphomonas atlantica</name>
    <dbReference type="NCBI Taxonomy" id="1280948"/>
    <lineage>
        <taxon>Bacteria</taxon>
        <taxon>Pseudomonadati</taxon>
        <taxon>Pseudomonadota</taxon>
        <taxon>Alphaproteobacteria</taxon>
        <taxon>Hyphomonadales</taxon>
        <taxon>Hyphomonadaceae</taxon>
        <taxon>Hyphomonas</taxon>
    </lineage>
</organism>
<dbReference type="Pfam" id="PF11149">
    <property type="entry name" value="DUF2924"/>
    <property type="match status" value="1"/>
</dbReference>
<comment type="caution">
    <text evidence="1">The sequence shown here is derived from an EMBL/GenBank/DDBJ whole genome shotgun (WGS) entry which is preliminary data.</text>
</comment>
<proteinExistence type="predicted"/>
<dbReference type="RefSeq" id="WP_035548468.1">
    <property type="nucleotide sequence ID" value="NZ_AWFH01000002.1"/>
</dbReference>
<reference evidence="1 2" key="1">
    <citation type="journal article" date="2014" name="Antonie Van Leeuwenhoek">
        <title>Hyphomonas beringensis sp. nov. and Hyphomonas chukchiensis sp. nov., isolated from surface seawater of the Bering Sea and Chukchi Sea.</title>
        <authorList>
            <person name="Li C."/>
            <person name="Lai Q."/>
            <person name="Li G."/>
            <person name="Dong C."/>
            <person name="Wang J."/>
            <person name="Liao Y."/>
            <person name="Shao Z."/>
        </authorList>
    </citation>
    <scope>NUCLEOTIDE SEQUENCE [LARGE SCALE GENOMIC DNA]</scope>
    <source>
        <strain evidence="1 2">22II1-22F38</strain>
    </source>
</reference>
<dbReference type="EMBL" id="AWFH01000002">
    <property type="protein sequence ID" value="KCZ64604.1"/>
    <property type="molecule type" value="Genomic_DNA"/>
</dbReference>
<keyword evidence="2" id="KW-1185">Reference proteome</keyword>
<dbReference type="OrthoDB" id="284135at2"/>